<evidence type="ECO:0000259" key="14">
    <source>
        <dbReference type="PROSITE" id="PS50862"/>
    </source>
</evidence>
<dbReference type="NCBIfam" id="TIGR00409">
    <property type="entry name" value="proS_fam_II"/>
    <property type="match status" value="1"/>
</dbReference>
<evidence type="ECO:0000313" key="16">
    <source>
        <dbReference type="Proteomes" id="UP000578252"/>
    </source>
</evidence>
<evidence type="ECO:0000256" key="7">
    <source>
        <dbReference type="ARBA" id="ARBA00022917"/>
    </source>
</evidence>
<dbReference type="InterPro" id="IPR045864">
    <property type="entry name" value="aa-tRNA-synth_II/BPL/LPL"/>
</dbReference>
<evidence type="ECO:0000256" key="12">
    <source>
        <dbReference type="HAMAP-Rule" id="MF_01569"/>
    </source>
</evidence>
<dbReference type="PROSITE" id="PS50862">
    <property type="entry name" value="AA_TRNA_LIGASE_II"/>
    <property type="match status" value="1"/>
</dbReference>
<dbReference type="FunFam" id="3.30.930.10:FF:000065">
    <property type="entry name" value="Proline--tRNA ligase"/>
    <property type="match status" value="1"/>
</dbReference>
<comment type="similarity">
    <text evidence="11 12">Belongs to the class-II aminoacyl-tRNA synthetase family. ProS type 1 subfamily.</text>
</comment>
<dbReference type="InterPro" id="IPR004154">
    <property type="entry name" value="Anticodon-bd"/>
</dbReference>
<dbReference type="PANTHER" id="PTHR42753">
    <property type="entry name" value="MITOCHONDRIAL RIBOSOME PROTEIN L39/PROLYL-TRNA LIGASE FAMILY MEMBER"/>
    <property type="match status" value="1"/>
</dbReference>
<evidence type="ECO:0000256" key="11">
    <source>
        <dbReference type="ARBA" id="ARBA00060755"/>
    </source>
</evidence>
<dbReference type="InterPro" id="IPR036621">
    <property type="entry name" value="Anticodon-bd_dom_sf"/>
</dbReference>
<gene>
    <name evidence="12" type="primary">proS</name>
    <name evidence="15" type="ORF">HHJ78_08510</name>
</gene>
<organism evidence="15 16">
    <name type="scientific">Mobiluncus mulieris</name>
    <dbReference type="NCBI Taxonomy" id="2052"/>
    <lineage>
        <taxon>Bacteria</taxon>
        <taxon>Bacillati</taxon>
        <taxon>Actinomycetota</taxon>
        <taxon>Actinomycetes</taxon>
        <taxon>Actinomycetales</taxon>
        <taxon>Actinomycetaceae</taxon>
        <taxon>Mobiluncus</taxon>
    </lineage>
</organism>
<dbReference type="GO" id="GO:0002161">
    <property type="term" value="F:aminoacyl-tRNA deacylase activity"/>
    <property type="evidence" value="ECO:0007669"/>
    <property type="project" value="InterPro"/>
</dbReference>
<dbReference type="GO" id="GO:0005829">
    <property type="term" value="C:cytosol"/>
    <property type="evidence" value="ECO:0007669"/>
    <property type="project" value="TreeGrafter"/>
</dbReference>
<dbReference type="PRINTS" id="PR01046">
    <property type="entry name" value="TRNASYNTHPRO"/>
</dbReference>
<dbReference type="RefSeq" id="WP_169772201.1">
    <property type="nucleotide sequence ID" value="NZ_JABCUR010000007.1"/>
</dbReference>
<dbReference type="NCBIfam" id="NF006625">
    <property type="entry name" value="PRK09194.1"/>
    <property type="match status" value="1"/>
</dbReference>
<dbReference type="EC" id="6.1.1.15" evidence="12"/>
<dbReference type="InterPro" id="IPR006195">
    <property type="entry name" value="aa-tRNA-synth_II"/>
</dbReference>
<sequence length="633" mass="69058">MLQRMSSYFARTLREDPVEAEVDSHKLLVRAGYIRRAAPGIYTWLPLGLRVLRNIENVVREEMDRIGGQELQFPVLLPREPYEATNRWEEFGSSLFKLQDRKGGDYLLGPTHEEMFTVIVKDLFSSYKDLPILLYQIKEKYRDEARPRAGVIRGREFVMKDLYSFDLTDEGLAHSYALNRGAYRRVYTRLGLEFAICQAQSGAMGGSASEEFLFPCDIGEDTFVRSPGGYAANAEAVTTAVPEALPFDDAPAPEVLPTPDSTTIESLVAKANELYPRKDRPWRAEDTLKNVVVVAEEPDGHSEVIVVGVPGNREVDMKRLEAALAPAEVRMAEPEDMKAFPQLVPGYIGPQVIGPNSPLRSVDSDGVMSGSPKYLLDPRVVPGTRWITGANEAGKHVFNLVAGRDFEADGTVEAAEVLPGDPAPDGSGPLALARGIEIGHIFALGRKYAKALGLTVLDENGKAQVVTMGSYGIGVSRLVAAIAENTHDDKGLVWPVNVAPFQVHVLATGKDPEVFAAAEKLARELEAAGIPVLYDDRAKASAGVKFKDAELMGMPYLLVVGKGLANGTVEIRDRRAGNTLDCAVEAAVEKLLGFIRCELEKTALERTSTELIGEPDQFELDQENGGATQTSNS</sequence>
<keyword evidence="4 12" id="KW-0436">Ligase</keyword>
<protein>
    <recommendedName>
        <fullName evidence="12">Proline--tRNA ligase</fullName>
        <ecNumber evidence="12">6.1.1.15</ecNumber>
    </recommendedName>
    <alternativeName>
        <fullName evidence="12">Prolyl-tRNA synthetase</fullName>
        <shortName evidence="12">ProRS</shortName>
    </alternativeName>
</protein>
<evidence type="ECO:0000256" key="6">
    <source>
        <dbReference type="ARBA" id="ARBA00022840"/>
    </source>
</evidence>
<dbReference type="Pfam" id="PF03129">
    <property type="entry name" value="HGTP_anticodon"/>
    <property type="match status" value="1"/>
</dbReference>
<dbReference type="InterPro" id="IPR036754">
    <property type="entry name" value="YbaK/aa-tRNA-synt-asso_dom_sf"/>
</dbReference>
<evidence type="ECO:0000256" key="8">
    <source>
        <dbReference type="ARBA" id="ARBA00023146"/>
    </source>
</evidence>
<keyword evidence="8 12" id="KW-0030">Aminoacyl-tRNA synthetase</keyword>
<dbReference type="SUPFAM" id="SSF55681">
    <property type="entry name" value="Class II aaRS and biotin synthetases"/>
    <property type="match status" value="1"/>
</dbReference>
<comment type="caution">
    <text evidence="15">The sequence shown here is derived from an EMBL/GenBank/DDBJ whole genome shotgun (WGS) entry which is preliminary data.</text>
</comment>
<evidence type="ECO:0000256" key="10">
    <source>
        <dbReference type="ARBA" id="ARBA00053664"/>
    </source>
</evidence>
<dbReference type="GO" id="GO:0005524">
    <property type="term" value="F:ATP binding"/>
    <property type="evidence" value="ECO:0007669"/>
    <property type="project" value="UniProtKB-UniRule"/>
</dbReference>
<evidence type="ECO:0000256" key="1">
    <source>
        <dbReference type="ARBA" id="ARBA00004496"/>
    </source>
</evidence>
<evidence type="ECO:0000256" key="13">
    <source>
        <dbReference type="SAM" id="MobiDB-lite"/>
    </source>
</evidence>
<keyword evidence="3 12" id="KW-0963">Cytoplasm</keyword>
<dbReference type="Pfam" id="PF04073">
    <property type="entry name" value="tRNA_edit"/>
    <property type="match status" value="1"/>
</dbReference>
<accession>A0A7Y0U2E8</accession>
<comment type="domain">
    <text evidence="12">Consists of three domains: the N-terminal catalytic domain, the editing domain and the C-terminal anticodon-binding domain.</text>
</comment>
<proteinExistence type="inferred from homology"/>
<dbReference type="FunFam" id="3.30.930.10:FF:000066">
    <property type="entry name" value="Proline--tRNA ligase"/>
    <property type="match status" value="1"/>
</dbReference>
<comment type="catalytic activity">
    <reaction evidence="9 12">
        <text>tRNA(Pro) + L-proline + ATP = L-prolyl-tRNA(Pro) + AMP + diphosphate</text>
        <dbReference type="Rhea" id="RHEA:14305"/>
        <dbReference type="Rhea" id="RHEA-COMP:9700"/>
        <dbReference type="Rhea" id="RHEA-COMP:9702"/>
        <dbReference type="ChEBI" id="CHEBI:30616"/>
        <dbReference type="ChEBI" id="CHEBI:33019"/>
        <dbReference type="ChEBI" id="CHEBI:60039"/>
        <dbReference type="ChEBI" id="CHEBI:78442"/>
        <dbReference type="ChEBI" id="CHEBI:78532"/>
        <dbReference type="ChEBI" id="CHEBI:456215"/>
        <dbReference type="EC" id="6.1.1.15"/>
    </reaction>
</comment>
<keyword evidence="7 12" id="KW-0648">Protein biosynthesis</keyword>
<dbReference type="AlphaFoldDB" id="A0A7Y0U2E8"/>
<evidence type="ECO:0000256" key="4">
    <source>
        <dbReference type="ARBA" id="ARBA00022598"/>
    </source>
</evidence>
<dbReference type="CDD" id="cd00779">
    <property type="entry name" value="ProRS_core_prok"/>
    <property type="match status" value="1"/>
</dbReference>
<dbReference type="InterPro" id="IPR002314">
    <property type="entry name" value="aa-tRNA-synt_IIb"/>
</dbReference>
<dbReference type="InterPro" id="IPR023717">
    <property type="entry name" value="Pro-tRNA-Synthase_IIa_type1"/>
</dbReference>
<dbReference type="HAMAP" id="MF_01569">
    <property type="entry name" value="Pro_tRNA_synth_type1"/>
    <property type="match status" value="1"/>
</dbReference>
<dbReference type="InterPro" id="IPR007214">
    <property type="entry name" value="YbaK/aa-tRNA-synth-assoc-dom"/>
</dbReference>
<dbReference type="InterPro" id="IPR044140">
    <property type="entry name" value="ProRS_anticodon_short"/>
</dbReference>
<comment type="subcellular location">
    <subcellularLocation>
        <location evidence="1 12">Cytoplasm</location>
    </subcellularLocation>
</comment>
<dbReference type="PANTHER" id="PTHR42753:SF2">
    <property type="entry name" value="PROLINE--TRNA LIGASE"/>
    <property type="match status" value="1"/>
</dbReference>
<dbReference type="InterPro" id="IPR002316">
    <property type="entry name" value="Pro-tRNA-ligase_IIa"/>
</dbReference>
<dbReference type="EMBL" id="JABCUR010000007">
    <property type="protein sequence ID" value="NMW65557.1"/>
    <property type="molecule type" value="Genomic_DNA"/>
</dbReference>
<dbReference type="Proteomes" id="UP000578252">
    <property type="component" value="Unassembled WGS sequence"/>
</dbReference>
<dbReference type="Gene3D" id="3.90.960.10">
    <property type="entry name" value="YbaK/aminoacyl-tRNA synthetase-associated domain"/>
    <property type="match status" value="1"/>
</dbReference>
<dbReference type="Gene3D" id="3.40.50.800">
    <property type="entry name" value="Anticodon-binding domain"/>
    <property type="match status" value="1"/>
</dbReference>
<feature type="domain" description="Aminoacyl-transfer RNA synthetases class-II family profile" evidence="14">
    <location>
        <begin position="35"/>
        <end position="495"/>
    </location>
</feature>
<dbReference type="InterPro" id="IPR033730">
    <property type="entry name" value="ProRS_core_prok"/>
</dbReference>
<dbReference type="Gene3D" id="3.30.930.10">
    <property type="entry name" value="Bira Bifunctional Protein, Domain 2"/>
    <property type="match status" value="2"/>
</dbReference>
<keyword evidence="5 12" id="KW-0547">Nucleotide-binding</keyword>
<comment type="subunit">
    <text evidence="2 12">Homodimer.</text>
</comment>
<reference evidence="15 16" key="1">
    <citation type="submission" date="2020-04" db="EMBL/GenBank/DDBJ databases">
        <title>Antimicrobial susceptibility and clonality of vaginal-derived multi-drug resistant Mobiluncus isolates in China.</title>
        <authorList>
            <person name="Zhang X."/>
        </authorList>
    </citation>
    <scope>NUCLEOTIDE SEQUENCE [LARGE SCALE GENOMIC DNA]</scope>
    <source>
        <strain evidence="15 16">13</strain>
    </source>
</reference>
<dbReference type="GO" id="GO:0006433">
    <property type="term" value="P:prolyl-tRNA aminoacylation"/>
    <property type="evidence" value="ECO:0007669"/>
    <property type="project" value="UniProtKB-UniRule"/>
</dbReference>
<keyword evidence="6 12" id="KW-0067">ATP-binding</keyword>
<dbReference type="InterPro" id="IPR050062">
    <property type="entry name" value="Pro-tRNA_synthetase"/>
</dbReference>
<dbReference type="SUPFAM" id="SSF52954">
    <property type="entry name" value="Class II aaRS ABD-related"/>
    <property type="match status" value="1"/>
</dbReference>
<evidence type="ECO:0000313" key="15">
    <source>
        <dbReference type="EMBL" id="NMW65557.1"/>
    </source>
</evidence>
<evidence type="ECO:0000256" key="5">
    <source>
        <dbReference type="ARBA" id="ARBA00022741"/>
    </source>
</evidence>
<dbReference type="Pfam" id="PF00587">
    <property type="entry name" value="tRNA-synt_2b"/>
    <property type="match status" value="1"/>
</dbReference>
<name>A0A7Y0U2E8_9ACTO</name>
<evidence type="ECO:0000256" key="3">
    <source>
        <dbReference type="ARBA" id="ARBA00022490"/>
    </source>
</evidence>
<feature type="region of interest" description="Disordered" evidence="13">
    <location>
        <begin position="613"/>
        <end position="633"/>
    </location>
</feature>
<dbReference type="CDD" id="cd00861">
    <property type="entry name" value="ProRS_anticodon_short"/>
    <property type="match status" value="1"/>
</dbReference>
<dbReference type="InterPro" id="IPR004500">
    <property type="entry name" value="Pro-tRNA-synth_IIa_bac-type"/>
</dbReference>
<comment type="function">
    <text evidence="10 12">Catalyzes the attachment of proline to tRNA(Pro) in a two-step reaction: proline is first activated by ATP to form Pro-AMP and then transferred to the acceptor end of tRNA(Pro). As ProRS can inadvertently accommodate and process non-cognate amino acids such as alanine and cysteine, to avoid such errors it has two additional distinct editing activities against alanine. One activity is designated as 'pretransfer' editing and involves the tRNA(Pro)-independent hydrolysis of activated Ala-AMP. The other activity is designated 'posttransfer' editing and involves deacylation of mischarged Ala-tRNA(Pro). The misacylated Cys-tRNA(Pro) is not edited by ProRS.</text>
</comment>
<dbReference type="GO" id="GO:0004827">
    <property type="term" value="F:proline-tRNA ligase activity"/>
    <property type="evidence" value="ECO:0007669"/>
    <property type="project" value="UniProtKB-UniRule"/>
</dbReference>
<evidence type="ECO:0000256" key="2">
    <source>
        <dbReference type="ARBA" id="ARBA00011738"/>
    </source>
</evidence>
<dbReference type="SUPFAM" id="SSF55826">
    <property type="entry name" value="YbaK/ProRS associated domain"/>
    <property type="match status" value="1"/>
</dbReference>
<evidence type="ECO:0000256" key="9">
    <source>
        <dbReference type="ARBA" id="ARBA00047671"/>
    </source>
</evidence>